<sequence length="241" mass="25894">MSASLVWNNQNGTIAINCDNLRDFYAQSLQNYIPSVCFQVEAHCEVYHQMNCDMSFAIRPGGQPNLSQAAGETVLSYSYSNQDHDGAGINNNIGYFMIGTTYNMNIQFTNANGGASIVITQHLVINYDMKKHFTASSGNAVDKTIVDTYTLTVDESGILSAGLDSQTTNNSTATADNIQAFFTDSDAFMGDMQSPGDALVSTGGLNIPLSNRATYSFPSGQTSTFKGVQFSDTQDLVASVA</sequence>
<dbReference type="EMBL" id="MTQA01000249">
    <property type="protein sequence ID" value="PNP73794.1"/>
    <property type="molecule type" value="Genomic_DNA"/>
</dbReference>
<dbReference type="Proteomes" id="UP000236664">
    <property type="component" value="Unassembled WGS sequence"/>
</dbReference>
<protein>
    <submittedName>
        <fullName evidence="1">Uncharacterized protein</fullName>
    </submittedName>
</protein>
<organism evidence="1 2">
    <name type="scientific">Gibberella nygamai</name>
    <name type="common">Bean root rot disease fungus</name>
    <name type="synonym">Fusarium nygamai</name>
    <dbReference type="NCBI Taxonomy" id="42673"/>
    <lineage>
        <taxon>Eukaryota</taxon>
        <taxon>Fungi</taxon>
        <taxon>Dikarya</taxon>
        <taxon>Ascomycota</taxon>
        <taxon>Pezizomycotina</taxon>
        <taxon>Sordariomycetes</taxon>
        <taxon>Hypocreomycetidae</taxon>
        <taxon>Hypocreales</taxon>
        <taxon>Nectriaceae</taxon>
        <taxon>Fusarium</taxon>
        <taxon>Fusarium fujikuroi species complex</taxon>
    </lineage>
</organism>
<dbReference type="OrthoDB" id="3235083at2759"/>
<keyword evidence="2" id="KW-1185">Reference proteome</keyword>
<evidence type="ECO:0000313" key="1">
    <source>
        <dbReference type="EMBL" id="PNP73794.1"/>
    </source>
</evidence>
<reference evidence="1 2" key="1">
    <citation type="submission" date="2017-06" db="EMBL/GenBank/DDBJ databases">
        <title>Genome of Fusarium nygamai isolate CS10214.</title>
        <authorList>
            <person name="Gardiner D.M."/>
            <person name="Obanor F."/>
            <person name="Kazan K."/>
        </authorList>
    </citation>
    <scope>NUCLEOTIDE SEQUENCE [LARGE SCALE GENOMIC DNA]</scope>
    <source>
        <strain evidence="1 2">CS10214</strain>
    </source>
</reference>
<name>A0A2K0VUT3_GIBNY</name>
<proteinExistence type="predicted"/>
<dbReference type="AlphaFoldDB" id="A0A2K0VUT3"/>
<evidence type="ECO:0000313" key="2">
    <source>
        <dbReference type="Proteomes" id="UP000236664"/>
    </source>
</evidence>
<comment type="caution">
    <text evidence="1">The sequence shown here is derived from an EMBL/GenBank/DDBJ whole genome shotgun (WGS) entry which is preliminary data.</text>
</comment>
<gene>
    <name evidence="1" type="ORF">FNYG_12984</name>
</gene>
<accession>A0A2K0VUT3</accession>
<dbReference type="STRING" id="42673.A0A2K0VUT3"/>